<proteinExistence type="predicted"/>
<dbReference type="InterPro" id="IPR000983">
    <property type="entry name" value="Bac_GSPG_pilin"/>
</dbReference>
<organism evidence="2">
    <name type="scientific">marine metagenome</name>
    <dbReference type="NCBI Taxonomy" id="408172"/>
    <lineage>
        <taxon>unclassified sequences</taxon>
        <taxon>metagenomes</taxon>
        <taxon>ecological metagenomes</taxon>
    </lineage>
</organism>
<dbReference type="AlphaFoldDB" id="A0A382CQE7"/>
<dbReference type="PANTHER" id="PTHR30093:SF2">
    <property type="entry name" value="TYPE II SECRETION SYSTEM PROTEIN H"/>
    <property type="match status" value="1"/>
</dbReference>
<dbReference type="NCBIfam" id="TIGR02532">
    <property type="entry name" value="IV_pilin_GFxxxE"/>
    <property type="match status" value="1"/>
</dbReference>
<protein>
    <recommendedName>
        <fullName evidence="3">Type II secretion system protein GspG C-terminal domain-containing protein</fullName>
    </recommendedName>
</protein>
<dbReference type="PANTHER" id="PTHR30093">
    <property type="entry name" value="GENERAL SECRETION PATHWAY PROTEIN G"/>
    <property type="match status" value="1"/>
</dbReference>
<dbReference type="InterPro" id="IPR045584">
    <property type="entry name" value="Pilin-like"/>
</dbReference>
<reference evidence="2" key="1">
    <citation type="submission" date="2018-05" db="EMBL/GenBank/DDBJ databases">
        <authorList>
            <person name="Lanie J.A."/>
            <person name="Ng W.-L."/>
            <person name="Kazmierczak K.M."/>
            <person name="Andrzejewski T.M."/>
            <person name="Davidsen T.M."/>
            <person name="Wayne K.J."/>
            <person name="Tettelin H."/>
            <person name="Glass J.I."/>
            <person name="Rusch D."/>
            <person name="Podicherti R."/>
            <person name="Tsui H.-C.T."/>
            <person name="Winkler M.E."/>
        </authorList>
    </citation>
    <scope>NUCLEOTIDE SEQUENCE</scope>
</reference>
<evidence type="ECO:0000313" key="2">
    <source>
        <dbReference type="EMBL" id="SVB28356.1"/>
    </source>
</evidence>
<keyword evidence="1" id="KW-0488">Methylation</keyword>
<dbReference type="Pfam" id="PF07963">
    <property type="entry name" value="N_methyl"/>
    <property type="match status" value="1"/>
</dbReference>
<evidence type="ECO:0000256" key="1">
    <source>
        <dbReference type="ARBA" id="ARBA00022481"/>
    </source>
</evidence>
<dbReference type="GO" id="GO:0015627">
    <property type="term" value="C:type II protein secretion system complex"/>
    <property type="evidence" value="ECO:0007669"/>
    <property type="project" value="InterPro"/>
</dbReference>
<name>A0A382CQE7_9ZZZZ</name>
<dbReference type="PRINTS" id="PR00813">
    <property type="entry name" value="BCTERIALGSPG"/>
</dbReference>
<dbReference type="Gene3D" id="3.30.700.10">
    <property type="entry name" value="Glycoprotein, Type 4 Pilin"/>
    <property type="match status" value="1"/>
</dbReference>
<gene>
    <name evidence="2" type="ORF">METZ01_LOCUS181210</name>
</gene>
<dbReference type="SUPFAM" id="SSF54523">
    <property type="entry name" value="Pili subunits"/>
    <property type="match status" value="1"/>
</dbReference>
<dbReference type="GO" id="GO:0015628">
    <property type="term" value="P:protein secretion by the type II secretion system"/>
    <property type="evidence" value="ECO:0007669"/>
    <property type="project" value="InterPro"/>
</dbReference>
<evidence type="ECO:0008006" key="3">
    <source>
        <dbReference type="Google" id="ProtNLM"/>
    </source>
</evidence>
<dbReference type="EMBL" id="UINC01035637">
    <property type="protein sequence ID" value="SVB28356.1"/>
    <property type="molecule type" value="Genomic_DNA"/>
</dbReference>
<sequence>MRAFLKRACLGFTLVELLVVIAIIAILASLLLPALGSAKESARSVACINSLRQLGMASSLYAVDNDDNYPTFRKWLYTSVGDMTTGTLHPYLDNKDVYLCLTDKIELSSGRPRRNGNTGGGGGRFNRFAPRNYSYAMNCGICHETKVSAFKEPTKTMLLMEGNLGPNDYSGQVGPRGFGGAAESLSLRHKGYGNLLFSDIHVEKMDGDAYRKASKKKRFWLPRDLPADAMARRAFSGLED</sequence>
<dbReference type="InterPro" id="IPR012902">
    <property type="entry name" value="N_methyl_site"/>
</dbReference>
<accession>A0A382CQE7</accession>